<dbReference type="EnsemblPlants" id="PNT63469">
    <property type="protein sequence ID" value="PNT63469"/>
    <property type="gene ID" value="BRADI_4g16271v3"/>
</dbReference>
<evidence type="ECO:0000313" key="1">
    <source>
        <dbReference type="EMBL" id="PNT63469.1"/>
    </source>
</evidence>
<evidence type="ECO:0000313" key="2">
    <source>
        <dbReference type="EnsemblPlants" id="PNT63469"/>
    </source>
</evidence>
<name>A0A2K2CN70_BRADI</name>
<protein>
    <submittedName>
        <fullName evidence="1 2">Uncharacterized protein</fullName>
    </submittedName>
</protein>
<evidence type="ECO:0000313" key="3">
    <source>
        <dbReference type="Proteomes" id="UP000008810"/>
    </source>
</evidence>
<dbReference type="EMBL" id="CM000883">
    <property type="protein sequence ID" value="PNT63469.1"/>
    <property type="molecule type" value="Genomic_DNA"/>
</dbReference>
<accession>A0A2K2CN70</accession>
<reference evidence="1" key="2">
    <citation type="submission" date="2017-06" db="EMBL/GenBank/DDBJ databases">
        <title>WGS assembly of Brachypodium distachyon.</title>
        <authorList>
            <consortium name="The International Brachypodium Initiative"/>
            <person name="Lucas S."/>
            <person name="Harmon-Smith M."/>
            <person name="Lail K."/>
            <person name="Tice H."/>
            <person name="Grimwood J."/>
            <person name="Bruce D."/>
            <person name="Barry K."/>
            <person name="Shu S."/>
            <person name="Lindquist E."/>
            <person name="Wang M."/>
            <person name="Pitluck S."/>
            <person name="Vogel J.P."/>
            <person name="Garvin D.F."/>
            <person name="Mockler T.C."/>
            <person name="Schmutz J."/>
            <person name="Rokhsar D."/>
            <person name="Bevan M.W."/>
        </authorList>
    </citation>
    <scope>NUCLEOTIDE SEQUENCE</scope>
    <source>
        <strain evidence="1">Bd21</strain>
    </source>
</reference>
<organism evidence="1">
    <name type="scientific">Brachypodium distachyon</name>
    <name type="common">Purple false brome</name>
    <name type="synonym">Trachynia distachya</name>
    <dbReference type="NCBI Taxonomy" id="15368"/>
    <lineage>
        <taxon>Eukaryota</taxon>
        <taxon>Viridiplantae</taxon>
        <taxon>Streptophyta</taxon>
        <taxon>Embryophyta</taxon>
        <taxon>Tracheophyta</taxon>
        <taxon>Spermatophyta</taxon>
        <taxon>Magnoliopsida</taxon>
        <taxon>Liliopsida</taxon>
        <taxon>Poales</taxon>
        <taxon>Poaceae</taxon>
        <taxon>BOP clade</taxon>
        <taxon>Pooideae</taxon>
        <taxon>Stipodae</taxon>
        <taxon>Brachypodieae</taxon>
        <taxon>Brachypodium</taxon>
    </lineage>
</organism>
<proteinExistence type="predicted"/>
<keyword evidence="3" id="KW-1185">Reference proteome</keyword>
<dbReference type="Gramene" id="PNT63469">
    <property type="protein sequence ID" value="PNT63469"/>
    <property type="gene ID" value="BRADI_4g16271v3"/>
</dbReference>
<sequence length="122" mass="13684">MLAFIAEMIAITEEGTSQSISCWWGTGKSNKVLHVSALQLYRICGKTYFFRRDVSRDEGDWSKMIGVSTEWKGLCTGSQPCLLDRFCAVGKYGIRIAAHSLDNVMMEKLALQSRGDNLQKLN</sequence>
<dbReference type="InParanoid" id="A0A2K2CN70"/>
<gene>
    <name evidence="1" type="ORF">BRADI_4g16271v3</name>
</gene>
<dbReference type="AlphaFoldDB" id="A0A2K2CN70"/>
<dbReference type="Proteomes" id="UP000008810">
    <property type="component" value="Chromosome 4"/>
</dbReference>
<reference evidence="1 2" key="1">
    <citation type="journal article" date="2010" name="Nature">
        <title>Genome sequencing and analysis of the model grass Brachypodium distachyon.</title>
        <authorList>
            <consortium name="International Brachypodium Initiative"/>
        </authorList>
    </citation>
    <scope>NUCLEOTIDE SEQUENCE [LARGE SCALE GENOMIC DNA]</scope>
    <source>
        <strain evidence="1 2">Bd21</strain>
    </source>
</reference>
<reference evidence="2" key="3">
    <citation type="submission" date="2018-08" db="UniProtKB">
        <authorList>
            <consortium name="EnsemblPlants"/>
        </authorList>
    </citation>
    <scope>IDENTIFICATION</scope>
    <source>
        <strain evidence="2">cv. Bd21</strain>
    </source>
</reference>